<sequence length="42" mass="4805">MVFEVCLISVSSTPPRPYRALPPHILTSRLHLNAFRREQAIS</sequence>
<dbReference type="HOGENOM" id="CLU_3253516_0_0_0"/>
<dbReference type="Proteomes" id="UP000006233">
    <property type="component" value="Unassembled WGS sequence"/>
</dbReference>
<organism evidence="1 2">
    <name type="scientific">Leptotrichia hofstadii F0254</name>
    <dbReference type="NCBI Taxonomy" id="634994"/>
    <lineage>
        <taxon>Bacteria</taxon>
        <taxon>Fusobacteriati</taxon>
        <taxon>Fusobacteriota</taxon>
        <taxon>Fusobacteriia</taxon>
        <taxon>Fusobacteriales</taxon>
        <taxon>Leptotrichiaceae</taxon>
        <taxon>Leptotrichia</taxon>
    </lineage>
</organism>
<accession>C9N200</accession>
<gene>
    <name evidence="1" type="ORF">GCWU000323_02877</name>
</gene>
<name>C9N200_9FUSO</name>
<protein>
    <submittedName>
        <fullName evidence="1">Uncharacterized protein</fullName>
    </submittedName>
</protein>
<reference evidence="1 2" key="1">
    <citation type="submission" date="2009-09" db="EMBL/GenBank/DDBJ databases">
        <authorList>
            <person name="Weinstock G."/>
            <person name="Sodergren E."/>
            <person name="Clifton S."/>
            <person name="Fulton L."/>
            <person name="Fulton B."/>
            <person name="Courtney L."/>
            <person name="Fronick C."/>
            <person name="Harrison M."/>
            <person name="Strong C."/>
            <person name="Farmer C."/>
            <person name="Delahaunty K."/>
            <person name="Markovic C."/>
            <person name="Hall O."/>
            <person name="Minx P."/>
            <person name="Tomlinson C."/>
            <person name="Mitreva M."/>
            <person name="Nelson J."/>
            <person name="Hou S."/>
            <person name="Wollam A."/>
            <person name="Pepin K.H."/>
            <person name="Johnson M."/>
            <person name="Bhonagiri V."/>
            <person name="Nash W.E."/>
            <person name="Warren W."/>
            <person name="Chinwalla A."/>
            <person name="Mardis E.R."/>
            <person name="Wilson R.K."/>
        </authorList>
    </citation>
    <scope>NUCLEOTIDE SEQUENCE [LARGE SCALE GENOMIC DNA]</scope>
    <source>
        <strain evidence="1 2">F0254</strain>
    </source>
</reference>
<evidence type="ECO:0000313" key="1">
    <source>
        <dbReference type="EMBL" id="EEX73108.1"/>
    </source>
</evidence>
<dbReference type="EMBL" id="ACVB02000035">
    <property type="protein sequence ID" value="EEX73108.1"/>
    <property type="molecule type" value="Genomic_DNA"/>
</dbReference>
<proteinExistence type="predicted"/>
<dbReference type="STRING" id="634994.GCWU000323_02877"/>
<comment type="caution">
    <text evidence="1">The sequence shown here is derived from an EMBL/GenBank/DDBJ whole genome shotgun (WGS) entry which is preliminary data.</text>
</comment>
<dbReference type="AlphaFoldDB" id="C9N200"/>
<evidence type="ECO:0000313" key="2">
    <source>
        <dbReference type="Proteomes" id="UP000006233"/>
    </source>
</evidence>